<organism evidence="15 16">
    <name type="scientific">Mycoemilia scoparia</name>
    <dbReference type="NCBI Taxonomy" id="417184"/>
    <lineage>
        <taxon>Eukaryota</taxon>
        <taxon>Fungi</taxon>
        <taxon>Fungi incertae sedis</taxon>
        <taxon>Zoopagomycota</taxon>
        <taxon>Kickxellomycotina</taxon>
        <taxon>Kickxellomycetes</taxon>
        <taxon>Kickxellales</taxon>
        <taxon>Kickxellaceae</taxon>
        <taxon>Mycoemilia</taxon>
    </lineage>
</organism>
<feature type="domain" description="Histone deacetylase" evidence="14">
    <location>
        <begin position="3"/>
        <end position="292"/>
    </location>
</feature>
<evidence type="ECO:0000256" key="3">
    <source>
        <dbReference type="ARBA" id="ARBA00022801"/>
    </source>
</evidence>
<feature type="binding site" evidence="12">
    <location>
        <position position="240"/>
    </location>
    <ligand>
        <name>a divalent metal cation</name>
        <dbReference type="ChEBI" id="CHEBI:60240"/>
    </ligand>
</feature>
<accession>A0A9W7ZZD0</accession>
<evidence type="ECO:0000256" key="1">
    <source>
        <dbReference type="ARBA" id="ARBA00004123"/>
    </source>
</evidence>
<dbReference type="EMBL" id="JANBPU010000106">
    <property type="protein sequence ID" value="KAJ1916355.1"/>
    <property type="molecule type" value="Genomic_DNA"/>
</dbReference>
<gene>
    <name evidence="15" type="primary">HOS2</name>
    <name evidence="15" type="ORF">H4219_003840</name>
</gene>
<evidence type="ECO:0000256" key="6">
    <source>
        <dbReference type="ARBA" id="ARBA00023163"/>
    </source>
</evidence>
<evidence type="ECO:0000259" key="14">
    <source>
        <dbReference type="Pfam" id="PF00850"/>
    </source>
</evidence>
<dbReference type="PANTHER" id="PTHR10625">
    <property type="entry name" value="HISTONE DEACETYLASE HDAC1-RELATED"/>
    <property type="match status" value="1"/>
</dbReference>
<sequence>MVHPMKPHRLTLTNHLVLNYGLEKYMDVYAPRRATEEEILAFHSEDYIDFLKRVTPDNVQRFQEEFTQFNMGDDCPIFDGMWDFCRLYSGASIEAARKLISGTTDIAINWTGGLHHAKKFEPSGFCYVNDIVLAILQLLRYYPRVLYVDIDIHHGDGVQEAFYSTDRVMTVSFHKYNGDFFPGTGAIDELGSNLGKYYTVNVPLQDGIDDQSYIQLFKRIMAAVVETFKPSAIVLQCGADSLGLDRLGVFNLSIAAHGECVRFMRSFKIPLLVLGGGGYTIRNVARCWTHETGIVCGVKLPNTLPETVYKEYFAPDYRLHPVLTGKVANQNSKQYLRAVEWKVLDQLRYLKGAPSVQMQEIPPDIQGFLDEETGRIKDQESDRNRDRRQDRSTSGYVRSASNVCEFFDDDLDQDQDGDIDV</sequence>
<evidence type="ECO:0000256" key="7">
    <source>
        <dbReference type="ARBA" id="ARBA00023242"/>
    </source>
</evidence>
<dbReference type="PANTHER" id="PTHR10625:SF36">
    <property type="entry name" value="HISTONE DEACETYLASE 3"/>
    <property type="match status" value="1"/>
</dbReference>
<dbReference type="InterPro" id="IPR000286">
    <property type="entry name" value="HDACs"/>
</dbReference>
<feature type="binding site" evidence="12">
    <location>
        <position position="151"/>
    </location>
    <ligand>
        <name>a divalent metal cation</name>
        <dbReference type="ChEBI" id="CHEBI:60240"/>
    </ligand>
</feature>
<dbReference type="PIRSF" id="PIRSF037913">
    <property type="entry name" value="His_deacetylse_1"/>
    <property type="match status" value="1"/>
</dbReference>
<comment type="subcellular location">
    <subcellularLocation>
        <location evidence="1 9">Nucleus</location>
    </subcellularLocation>
</comment>
<feature type="binding site" evidence="11">
    <location>
        <position position="74"/>
    </location>
    <ligand>
        <name>substrate</name>
    </ligand>
</feature>
<dbReference type="GO" id="GO:0070210">
    <property type="term" value="C:Rpd3L-Expanded complex"/>
    <property type="evidence" value="ECO:0007669"/>
    <property type="project" value="TreeGrafter"/>
</dbReference>
<reference evidence="15" key="1">
    <citation type="submission" date="2022-07" db="EMBL/GenBank/DDBJ databases">
        <title>Phylogenomic reconstructions and comparative analyses of Kickxellomycotina fungi.</title>
        <authorList>
            <person name="Reynolds N.K."/>
            <person name="Stajich J.E."/>
            <person name="Barry K."/>
            <person name="Grigoriev I.V."/>
            <person name="Crous P."/>
            <person name="Smith M.E."/>
        </authorList>
    </citation>
    <scope>NUCLEOTIDE SEQUENCE</scope>
    <source>
        <strain evidence="15">NBRC 100468</strain>
    </source>
</reference>
<dbReference type="GO" id="GO:0040029">
    <property type="term" value="P:epigenetic regulation of gene expression"/>
    <property type="evidence" value="ECO:0007669"/>
    <property type="project" value="TreeGrafter"/>
</dbReference>
<dbReference type="FunFam" id="3.40.800.20:FF:000007">
    <property type="entry name" value="Histone deacetylase"/>
    <property type="match status" value="1"/>
</dbReference>
<evidence type="ECO:0000256" key="4">
    <source>
        <dbReference type="ARBA" id="ARBA00022853"/>
    </source>
</evidence>
<keyword evidence="5 9" id="KW-0805">Transcription regulation</keyword>
<dbReference type="PRINTS" id="PR01271">
    <property type="entry name" value="HISDACETLASE"/>
</dbReference>
<dbReference type="GO" id="GO:0034967">
    <property type="term" value="C:Set3 complex"/>
    <property type="evidence" value="ECO:0007669"/>
    <property type="project" value="UniProtKB-ARBA"/>
</dbReference>
<dbReference type="SUPFAM" id="SSF52768">
    <property type="entry name" value="Arginase/deacetylase"/>
    <property type="match status" value="1"/>
</dbReference>
<evidence type="ECO:0000256" key="12">
    <source>
        <dbReference type="PIRSR" id="PIRSR037913-3"/>
    </source>
</evidence>
<keyword evidence="12" id="KW-0479">Metal-binding</keyword>
<evidence type="ECO:0000256" key="8">
    <source>
        <dbReference type="ARBA" id="ARBA00061569"/>
    </source>
</evidence>
<dbReference type="GO" id="GO:0141221">
    <property type="term" value="F:histone deacetylase activity, hydrolytic mechanism"/>
    <property type="evidence" value="ECO:0007669"/>
    <property type="project" value="UniProtKB-EC"/>
</dbReference>
<evidence type="ECO:0000313" key="16">
    <source>
        <dbReference type="Proteomes" id="UP001150538"/>
    </source>
</evidence>
<feature type="binding site" evidence="11">
    <location>
        <position position="124"/>
    </location>
    <ligand>
        <name>substrate</name>
    </ligand>
</feature>
<evidence type="ECO:0000256" key="2">
    <source>
        <dbReference type="ARBA" id="ARBA00012111"/>
    </source>
</evidence>
<evidence type="ECO:0000256" key="9">
    <source>
        <dbReference type="PIRNR" id="PIRNR037913"/>
    </source>
</evidence>
<protein>
    <recommendedName>
        <fullName evidence="2 9">Histone deacetylase</fullName>
        <ecNumber evidence="2 9">3.5.1.98</ecNumber>
    </recommendedName>
</protein>
<dbReference type="GO" id="GO:0046872">
    <property type="term" value="F:metal ion binding"/>
    <property type="evidence" value="ECO:0007669"/>
    <property type="project" value="UniProtKB-KW"/>
</dbReference>
<dbReference type="InterPro" id="IPR037138">
    <property type="entry name" value="His_deacetylse_dom_sf"/>
</dbReference>
<dbReference type="InterPro" id="IPR023696">
    <property type="entry name" value="Ureohydrolase_dom_sf"/>
</dbReference>
<dbReference type="OrthoDB" id="1918432at2759"/>
<dbReference type="EC" id="3.5.1.98" evidence="2 9"/>
<comment type="catalytic activity">
    <reaction evidence="9">
        <text>N(6)-acetyl-L-lysyl-[histone] + H2O = L-lysyl-[histone] + acetate</text>
        <dbReference type="Rhea" id="RHEA:58196"/>
        <dbReference type="Rhea" id="RHEA-COMP:9845"/>
        <dbReference type="Rhea" id="RHEA-COMP:11338"/>
        <dbReference type="ChEBI" id="CHEBI:15377"/>
        <dbReference type="ChEBI" id="CHEBI:29969"/>
        <dbReference type="ChEBI" id="CHEBI:30089"/>
        <dbReference type="ChEBI" id="CHEBI:61930"/>
        <dbReference type="EC" id="3.5.1.98"/>
    </reaction>
</comment>
<comment type="similarity">
    <text evidence="8 9">Belongs to the histone deacetylase family. HD Type 1 subfamily.</text>
</comment>
<comment type="caution">
    <text evidence="15">The sequence shown here is derived from an EMBL/GenBank/DDBJ whole genome shotgun (WGS) entry which is preliminary data.</text>
</comment>
<proteinExistence type="inferred from homology"/>
<keyword evidence="7 9" id="KW-0539">Nucleus</keyword>
<feature type="binding site" evidence="11">
    <location>
        <position position="279"/>
    </location>
    <ligand>
        <name>substrate</name>
    </ligand>
</feature>
<feature type="active site" description="Proton acceptor" evidence="10">
    <location>
        <position position="116"/>
    </location>
</feature>
<evidence type="ECO:0000256" key="13">
    <source>
        <dbReference type="SAM" id="MobiDB-lite"/>
    </source>
</evidence>
<evidence type="ECO:0000256" key="10">
    <source>
        <dbReference type="PIRSR" id="PIRSR037913-1"/>
    </source>
</evidence>
<evidence type="ECO:0000256" key="11">
    <source>
        <dbReference type="PIRSR" id="PIRSR037913-2"/>
    </source>
</evidence>
<keyword evidence="3 9" id="KW-0378">Hydrolase</keyword>
<feature type="compositionally biased region" description="Basic and acidic residues" evidence="13">
    <location>
        <begin position="372"/>
        <end position="391"/>
    </location>
</feature>
<feature type="binding site" evidence="12">
    <location>
        <position position="153"/>
    </location>
    <ligand>
        <name>a divalent metal cation</name>
        <dbReference type="ChEBI" id="CHEBI:60240"/>
    </ligand>
</feature>
<dbReference type="AlphaFoldDB" id="A0A9W7ZZD0"/>
<name>A0A9W7ZZD0_9FUNG</name>
<evidence type="ECO:0000256" key="5">
    <source>
        <dbReference type="ARBA" id="ARBA00023015"/>
    </source>
</evidence>
<dbReference type="Pfam" id="PF00850">
    <property type="entry name" value="Hist_deacetyl"/>
    <property type="match status" value="1"/>
</dbReference>
<dbReference type="PRINTS" id="PR01270">
    <property type="entry name" value="HDASUPER"/>
</dbReference>
<dbReference type="InterPro" id="IPR023801">
    <property type="entry name" value="His_deacetylse_dom"/>
</dbReference>
<keyword evidence="16" id="KW-1185">Reference proteome</keyword>
<evidence type="ECO:0000313" key="15">
    <source>
        <dbReference type="EMBL" id="KAJ1916355.1"/>
    </source>
</evidence>
<feature type="region of interest" description="Disordered" evidence="13">
    <location>
        <begin position="361"/>
        <end position="396"/>
    </location>
</feature>
<keyword evidence="4 9" id="KW-0156">Chromatin regulator</keyword>
<dbReference type="Proteomes" id="UP001150538">
    <property type="component" value="Unassembled WGS sequence"/>
</dbReference>
<keyword evidence="6 9" id="KW-0804">Transcription</keyword>
<dbReference type="InterPro" id="IPR003084">
    <property type="entry name" value="HDAC_I/II"/>
</dbReference>
<dbReference type="Gene3D" id="3.40.800.20">
    <property type="entry name" value="Histone deacetylase domain"/>
    <property type="match status" value="1"/>
</dbReference>